<evidence type="ECO:0000256" key="3">
    <source>
        <dbReference type="ARBA" id="ARBA00020984"/>
    </source>
</evidence>
<dbReference type="GO" id="GO:0006890">
    <property type="term" value="P:retrograde vesicle-mediated transport, Golgi to endoplasmic reticulum"/>
    <property type="evidence" value="ECO:0007669"/>
    <property type="project" value="TreeGrafter"/>
</dbReference>
<protein>
    <recommendedName>
        <fullName evidence="3">Conserved oligomeric Golgi complex subunit 7</fullName>
    </recommendedName>
    <alternativeName>
        <fullName evidence="8">Component of oligomeric Golgi complex 7</fullName>
    </alternativeName>
</protein>
<evidence type="ECO:0000256" key="7">
    <source>
        <dbReference type="ARBA" id="ARBA00023136"/>
    </source>
</evidence>
<keyword evidence="5" id="KW-0653">Protein transport</keyword>
<keyword evidence="9" id="KW-0175">Coiled coil</keyword>
<dbReference type="GO" id="GO:0006886">
    <property type="term" value="P:intracellular protein transport"/>
    <property type="evidence" value="ECO:0007669"/>
    <property type="project" value="InterPro"/>
</dbReference>
<organism evidence="10 11">
    <name type="scientific">Diatraea saccharalis</name>
    <name type="common">sugarcane borer</name>
    <dbReference type="NCBI Taxonomy" id="40085"/>
    <lineage>
        <taxon>Eukaryota</taxon>
        <taxon>Metazoa</taxon>
        <taxon>Ecdysozoa</taxon>
        <taxon>Arthropoda</taxon>
        <taxon>Hexapoda</taxon>
        <taxon>Insecta</taxon>
        <taxon>Pterygota</taxon>
        <taxon>Neoptera</taxon>
        <taxon>Endopterygota</taxon>
        <taxon>Lepidoptera</taxon>
        <taxon>Glossata</taxon>
        <taxon>Ditrysia</taxon>
        <taxon>Pyraloidea</taxon>
        <taxon>Crambidae</taxon>
        <taxon>Crambinae</taxon>
        <taxon>Diatraea</taxon>
    </lineage>
</organism>
<reference evidence="10" key="1">
    <citation type="submission" date="2021-12" db="EMBL/GenBank/DDBJ databases">
        <authorList>
            <person name="King R."/>
        </authorList>
    </citation>
    <scope>NUCLEOTIDE SEQUENCE</scope>
</reference>
<keyword evidence="11" id="KW-1185">Reference proteome</keyword>
<dbReference type="PANTHER" id="PTHR21443:SF0">
    <property type="entry name" value="CONSERVED OLIGOMERIC GOLGI COMPLEX SUBUNIT 7"/>
    <property type="match status" value="1"/>
</dbReference>
<keyword evidence="4" id="KW-0813">Transport</keyword>
<evidence type="ECO:0000256" key="4">
    <source>
        <dbReference type="ARBA" id="ARBA00022448"/>
    </source>
</evidence>
<reference evidence="10" key="2">
    <citation type="submission" date="2022-10" db="EMBL/GenBank/DDBJ databases">
        <authorList>
            <consortium name="ENA_rothamsted_submissions"/>
            <consortium name="culmorum"/>
            <person name="King R."/>
        </authorList>
    </citation>
    <scope>NUCLEOTIDE SEQUENCE</scope>
</reference>
<comment type="similarity">
    <text evidence="2">Belongs to the COG7 family.</text>
</comment>
<evidence type="ECO:0000256" key="2">
    <source>
        <dbReference type="ARBA" id="ARBA00005831"/>
    </source>
</evidence>
<dbReference type="AlphaFoldDB" id="A0A9P0C7S8"/>
<dbReference type="EMBL" id="OU893351">
    <property type="protein sequence ID" value="CAH0756974.1"/>
    <property type="molecule type" value="Genomic_DNA"/>
</dbReference>
<keyword evidence="6" id="KW-0333">Golgi apparatus</keyword>
<dbReference type="GO" id="GO:0017119">
    <property type="term" value="C:Golgi transport complex"/>
    <property type="evidence" value="ECO:0007669"/>
    <property type="project" value="InterPro"/>
</dbReference>
<evidence type="ECO:0000256" key="1">
    <source>
        <dbReference type="ARBA" id="ARBA00004395"/>
    </source>
</evidence>
<comment type="subcellular location">
    <subcellularLocation>
        <location evidence="1">Golgi apparatus membrane</location>
        <topology evidence="1">Peripheral membrane protein</topology>
    </subcellularLocation>
</comment>
<evidence type="ECO:0000313" key="10">
    <source>
        <dbReference type="EMBL" id="CAH0756974.1"/>
    </source>
</evidence>
<dbReference type="Proteomes" id="UP001153714">
    <property type="component" value="Chromosome 20"/>
</dbReference>
<evidence type="ECO:0000313" key="11">
    <source>
        <dbReference type="Proteomes" id="UP001153714"/>
    </source>
</evidence>
<gene>
    <name evidence="10" type="ORF">DIATSA_LOCUS7561</name>
</gene>
<feature type="coiled-coil region" evidence="9">
    <location>
        <begin position="69"/>
        <end position="96"/>
    </location>
</feature>
<accession>A0A9P0C7S8</accession>
<name>A0A9P0C7S8_9NEOP</name>
<dbReference type="GO" id="GO:0000139">
    <property type="term" value="C:Golgi membrane"/>
    <property type="evidence" value="ECO:0007669"/>
    <property type="project" value="UniProtKB-SubCell"/>
</dbReference>
<evidence type="ECO:0000256" key="8">
    <source>
        <dbReference type="ARBA" id="ARBA00031345"/>
    </source>
</evidence>
<dbReference type="InterPro" id="IPR019335">
    <property type="entry name" value="COG7"/>
</dbReference>
<evidence type="ECO:0000256" key="5">
    <source>
        <dbReference type="ARBA" id="ARBA00022927"/>
    </source>
</evidence>
<dbReference type="OrthoDB" id="245173at2759"/>
<dbReference type="PANTHER" id="PTHR21443">
    <property type="entry name" value="CONSERVED OLIGOMERIC GOLGI COMPLEX COMPONENT 7"/>
    <property type="match status" value="1"/>
</dbReference>
<dbReference type="Pfam" id="PF10191">
    <property type="entry name" value="COG7"/>
    <property type="match status" value="3"/>
</dbReference>
<evidence type="ECO:0000256" key="6">
    <source>
        <dbReference type="ARBA" id="ARBA00023034"/>
    </source>
</evidence>
<dbReference type="GO" id="GO:0007030">
    <property type="term" value="P:Golgi organization"/>
    <property type="evidence" value="ECO:0007669"/>
    <property type="project" value="TreeGrafter"/>
</dbReference>
<keyword evidence="7" id="KW-0472">Membrane</keyword>
<sequence>MDLKTFAEDDFDPKKWINNAWSTSGNQEKEVFLANAVSRLQLYMKQLTNSLDETTTQIVSSIPRVLQEASSLHQEGALLQQQLESLQEMARGVEQQTGHSIQSLHRIDYLKTKLENAASALREADKWTALAIALEDILEAGVPTEPEKLAQLAEQVTAMTASLEVLSDAPDYENKRVQLETLYNRLEVAITSPLIEALTQMNASKTSSYVSVFAGMSRHKSVFGCWARAGAGRVAAAWRRLEAPSTANLVSLLAPDASTQLDWLTNVLKCDTPLAELLKLYTGVMMSLEPSPTKVVSANLKLCSTPEEGILMLTDLRSDIDGLINCVKAVIDAPRQNKEIIPPVVIKEFGRAAYAPLRESLPKYTELQTQLLLVNLKDPQLEQDDLLERSRGLLSIAERCEGWISNAYNRSKKIAGVAGYPYYISAVDSLITAVTNLISSHSRHVEAAFLSSLKEGDSGGVLSVSFPASLVLEAAAATLLDTLADVRQLDGTDAEPKDQHPLSELTAFLLEADVIQRLPTLRAEPWGSIAALKRTKEQLRGLGKAILRNPIDVQLDKIPQLPVWNNNDALSTDLPDFALSPQEYITEIGQYLMTLPQHLEMHISEKQAPWQFLSEVCTHTCELYAEKILNIRNMDALGTKRCLTDIVYLSSVVEDLGSNVTPALKNLEKSLRAATPGQSE</sequence>
<evidence type="ECO:0000256" key="9">
    <source>
        <dbReference type="SAM" id="Coils"/>
    </source>
</evidence>
<proteinExistence type="inferred from homology"/>